<feature type="compositionally biased region" description="Polar residues" evidence="1">
    <location>
        <begin position="1"/>
        <end position="12"/>
    </location>
</feature>
<dbReference type="AlphaFoldDB" id="A0A8X7RMN8"/>
<reference evidence="2 3" key="1">
    <citation type="submission" date="2020-02" db="EMBL/GenBank/DDBJ databases">
        <authorList>
            <person name="Ma Q."/>
            <person name="Huang Y."/>
            <person name="Song X."/>
            <person name="Pei D."/>
        </authorList>
    </citation>
    <scope>NUCLEOTIDE SEQUENCE [LARGE SCALE GENOMIC DNA]</scope>
    <source>
        <strain evidence="2">Sxm20200214</strain>
        <tissue evidence="2">Leaf</tissue>
    </source>
</reference>
<evidence type="ECO:0000313" key="3">
    <source>
        <dbReference type="Proteomes" id="UP000886595"/>
    </source>
</evidence>
<feature type="region of interest" description="Disordered" evidence="1">
    <location>
        <begin position="55"/>
        <end position="83"/>
    </location>
</feature>
<evidence type="ECO:0000256" key="1">
    <source>
        <dbReference type="SAM" id="MobiDB-lite"/>
    </source>
</evidence>
<dbReference type="Proteomes" id="UP000886595">
    <property type="component" value="Unassembled WGS sequence"/>
</dbReference>
<feature type="compositionally biased region" description="Low complexity" evidence="1">
    <location>
        <begin position="13"/>
        <end position="30"/>
    </location>
</feature>
<organism evidence="2 3">
    <name type="scientific">Brassica carinata</name>
    <name type="common">Ethiopian mustard</name>
    <name type="synonym">Abyssinian cabbage</name>
    <dbReference type="NCBI Taxonomy" id="52824"/>
    <lineage>
        <taxon>Eukaryota</taxon>
        <taxon>Viridiplantae</taxon>
        <taxon>Streptophyta</taxon>
        <taxon>Embryophyta</taxon>
        <taxon>Tracheophyta</taxon>
        <taxon>Spermatophyta</taxon>
        <taxon>Magnoliopsida</taxon>
        <taxon>eudicotyledons</taxon>
        <taxon>Gunneridae</taxon>
        <taxon>Pentapetalae</taxon>
        <taxon>rosids</taxon>
        <taxon>malvids</taxon>
        <taxon>Brassicales</taxon>
        <taxon>Brassicaceae</taxon>
        <taxon>Brassiceae</taxon>
        <taxon>Brassica</taxon>
    </lineage>
</organism>
<sequence>MDFNDQQQHLSGQYQPHWQQHQQQQNVQVQGSNGLENGEITDRMLCNNFDITQSMQMDTSVDQQQAGGVQRHHPESEALNNPN</sequence>
<comment type="caution">
    <text evidence="2">The sequence shown here is derived from an EMBL/GenBank/DDBJ whole genome shotgun (WGS) entry which is preliminary data.</text>
</comment>
<protein>
    <submittedName>
        <fullName evidence="2">Uncharacterized protein</fullName>
    </submittedName>
</protein>
<feature type="region of interest" description="Disordered" evidence="1">
    <location>
        <begin position="1"/>
        <end position="38"/>
    </location>
</feature>
<evidence type="ECO:0000313" key="2">
    <source>
        <dbReference type="EMBL" id="KAG2290757.1"/>
    </source>
</evidence>
<accession>A0A8X7RMN8</accession>
<keyword evidence="3" id="KW-1185">Reference proteome</keyword>
<dbReference type="EMBL" id="JAAMPC010000010">
    <property type="protein sequence ID" value="KAG2290757.1"/>
    <property type="molecule type" value="Genomic_DNA"/>
</dbReference>
<feature type="compositionally biased region" description="Polar residues" evidence="1">
    <location>
        <begin position="55"/>
        <end position="67"/>
    </location>
</feature>
<name>A0A8X7RMN8_BRACI</name>
<proteinExistence type="predicted"/>
<gene>
    <name evidence="2" type="ORF">Bca52824_050361</name>
</gene>